<dbReference type="AlphaFoldDB" id="A0A2R4P1F8"/>
<organism evidence="1 2">
    <name type="scientific">Campylobacter concisus</name>
    <dbReference type="NCBI Taxonomy" id="199"/>
    <lineage>
        <taxon>Bacteria</taxon>
        <taxon>Pseudomonadati</taxon>
        <taxon>Campylobacterota</taxon>
        <taxon>Epsilonproteobacteria</taxon>
        <taxon>Campylobacterales</taxon>
        <taxon>Campylobacteraceae</taxon>
        <taxon>Campylobacter</taxon>
    </lineage>
</organism>
<protein>
    <submittedName>
        <fullName evidence="1">Uncharacterized protein</fullName>
    </submittedName>
</protein>
<gene>
    <name evidence="1" type="ORF">CCS77_1471</name>
</gene>
<accession>A0A2R4P1F8</accession>
<name>A0A2R4P1F8_9BACT</name>
<proteinExistence type="predicted"/>
<sequence>MLATFLLIAILKKTRPVAIKLNQPRNGCHFLSNLKLAVKACALILNLTQIYILLAKKIIYLKFNTTHKIKFELYF</sequence>
<evidence type="ECO:0000313" key="1">
    <source>
        <dbReference type="EMBL" id="AVX44532.1"/>
    </source>
</evidence>
<reference evidence="1 2" key="1">
    <citation type="journal article" date="2018" name="Emerg. Microbes Infect.">
        <title>Genomic analysis of oral Campylobacter concisus strains identified a potential bacterial molecular marker associated with active Crohn's disease.</title>
        <authorList>
            <person name="Liu F."/>
            <person name="Ma R."/>
            <person name="Tay C.Y.A."/>
            <person name="Octavia S."/>
            <person name="Lan R."/>
            <person name="Chung H.K.L."/>
            <person name="Riordan S.M."/>
            <person name="Grimm M.C."/>
            <person name="Leong R.W."/>
            <person name="Tanaka M.M."/>
            <person name="Connor S."/>
            <person name="Zhang L."/>
        </authorList>
    </citation>
    <scope>NUCLEOTIDE SEQUENCE [LARGE SCALE GENOMIC DNA]</scope>
    <source>
        <strain evidence="1 2">P2CDO4</strain>
    </source>
</reference>
<dbReference type="Proteomes" id="UP000241854">
    <property type="component" value="Chromosome"/>
</dbReference>
<dbReference type="EMBL" id="CP021642">
    <property type="protein sequence ID" value="AVX44532.1"/>
    <property type="molecule type" value="Genomic_DNA"/>
</dbReference>
<evidence type="ECO:0000313" key="2">
    <source>
        <dbReference type="Proteomes" id="UP000241854"/>
    </source>
</evidence>